<organism evidence="1 2">
    <name type="scientific">[Lactobacillus] rogosae</name>
    <dbReference type="NCBI Taxonomy" id="706562"/>
    <lineage>
        <taxon>Bacteria</taxon>
        <taxon>Bacillati</taxon>
        <taxon>Bacillota</taxon>
        <taxon>Clostridia</taxon>
        <taxon>Lachnospirales</taxon>
        <taxon>Lachnospiraceae</taxon>
        <taxon>Lachnospira</taxon>
    </lineage>
</organism>
<dbReference type="Gene3D" id="1.10.1220.10">
    <property type="entry name" value="Met repressor-like"/>
    <property type="match status" value="1"/>
</dbReference>
<dbReference type="RefSeq" id="WP_349153350.1">
    <property type="nucleotide sequence ID" value="NZ_JBBMER010000003.1"/>
</dbReference>
<evidence type="ECO:0000313" key="1">
    <source>
        <dbReference type="EMBL" id="MEQ2379172.1"/>
    </source>
</evidence>
<sequence>MKFKIKKQEYENRTFRLPVELLEQLNKLASDKNISLNQLVVQCCEYAIDNLDDSEQ</sequence>
<dbReference type="EMBL" id="JBBMER010000003">
    <property type="protein sequence ID" value="MEQ2379172.1"/>
    <property type="molecule type" value="Genomic_DNA"/>
</dbReference>
<keyword evidence="2" id="KW-1185">Reference proteome</keyword>
<name>A0ABV1BTV2_9FIRM</name>
<dbReference type="InterPro" id="IPR010985">
    <property type="entry name" value="Ribbon_hlx_hlx"/>
</dbReference>
<dbReference type="Proteomes" id="UP001442364">
    <property type="component" value="Unassembled WGS sequence"/>
</dbReference>
<evidence type="ECO:0008006" key="3">
    <source>
        <dbReference type="Google" id="ProtNLM"/>
    </source>
</evidence>
<proteinExistence type="predicted"/>
<reference evidence="1 2" key="1">
    <citation type="submission" date="2024-03" db="EMBL/GenBank/DDBJ databases">
        <title>Human intestinal bacterial collection.</title>
        <authorList>
            <person name="Pauvert C."/>
            <person name="Hitch T.C.A."/>
            <person name="Clavel T."/>
        </authorList>
    </citation>
    <scope>NUCLEOTIDE SEQUENCE [LARGE SCALE GENOMIC DNA]</scope>
    <source>
        <strain evidence="1 2">CLA-AA-H255</strain>
    </source>
</reference>
<dbReference type="InterPro" id="IPR013321">
    <property type="entry name" value="Arc_rbn_hlx_hlx"/>
</dbReference>
<protein>
    <recommendedName>
        <fullName evidence="3">Toxin-antitoxin system HicB family antitoxin</fullName>
    </recommendedName>
</protein>
<comment type="caution">
    <text evidence="1">The sequence shown here is derived from an EMBL/GenBank/DDBJ whole genome shotgun (WGS) entry which is preliminary data.</text>
</comment>
<accession>A0ABV1BTV2</accession>
<gene>
    <name evidence="1" type="ORF">WMO14_04660</name>
</gene>
<dbReference type="SUPFAM" id="SSF47598">
    <property type="entry name" value="Ribbon-helix-helix"/>
    <property type="match status" value="1"/>
</dbReference>
<evidence type="ECO:0000313" key="2">
    <source>
        <dbReference type="Proteomes" id="UP001442364"/>
    </source>
</evidence>